<evidence type="ECO:0000256" key="3">
    <source>
        <dbReference type="ARBA" id="ARBA00022729"/>
    </source>
</evidence>
<dbReference type="InterPro" id="IPR015919">
    <property type="entry name" value="Cadherin-like_sf"/>
</dbReference>
<dbReference type="InterPro" id="IPR002126">
    <property type="entry name" value="Cadherin-like_dom"/>
</dbReference>
<protein>
    <submittedName>
        <fullName evidence="11">Protocadherin Fat 4-like</fullName>
    </submittedName>
</protein>
<evidence type="ECO:0000313" key="11">
    <source>
        <dbReference type="RefSeq" id="XP_022236586.1"/>
    </source>
</evidence>
<name>A0ABM1RYY1_LIMPO</name>
<feature type="non-terminal residue" evidence="11">
    <location>
        <position position="208"/>
    </location>
</feature>
<dbReference type="InterPro" id="IPR020894">
    <property type="entry name" value="Cadherin_CS"/>
</dbReference>
<evidence type="ECO:0000256" key="4">
    <source>
        <dbReference type="ARBA" id="ARBA00022737"/>
    </source>
</evidence>
<dbReference type="Pfam" id="PF00028">
    <property type="entry name" value="Cadherin"/>
    <property type="match status" value="2"/>
</dbReference>
<feature type="domain" description="Cadherin" evidence="9">
    <location>
        <begin position="125"/>
        <end position="206"/>
    </location>
</feature>
<keyword evidence="10" id="KW-1185">Reference proteome</keyword>
<dbReference type="RefSeq" id="XP_022236586.1">
    <property type="nucleotide sequence ID" value="XM_022380878.1"/>
</dbReference>
<evidence type="ECO:0000259" key="9">
    <source>
        <dbReference type="PROSITE" id="PS50268"/>
    </source>
</evidence>
<keyword evidence="2" id="KW-0812">Transmembrane</keyword>
<evidence type="ECO:0000256" key="8">
    <source>
        <dbReference type="PROSITE-ProRule" id="PRU00043"/>
    </source>
</evidence>
<comment type="subcellular location">
    <subcellularLocation>
        <location evidence="1">Membrane</location>
        <topology evidence="1">Single-pass membrane protein</topology>
    </subcellularLocation>
</comment>
<dbReference type="GeneID" id="111084086"/>
<organism evidence="10 11">
    <name type="scientific">Limulus polyphemus</name>
    <name type="common">Atlantic horseshoe crab</name>
    <dbReference type="NCBI Taxonomy" id="6850"/>
    <lineage>
        <taxon>Eukaryota</taxon>
        <taxon>Metazoa</taxon>
        <taxon>Ecdysozoa</taxon>
        <taxon>Arthropoda</taxon>
        <taxon>Chelicerata</taxon>
        <taxon>Merostomata</taxon>
        <taxon>Xiphosura</taxon>
        <taxon>Limulidae</taxon>
        <taxon>Limulus</taxon>
    </lineage>
</organism>
<evidence type="ECO:0000256" key="6">
    <source>
        <dbReference type="ARBA" id="ARBA00022989"/>
    </source>
</evidence>
<keyword evidence="7" id="KW-0472">Membrane</keyword>
<sequence>LIIRLSARNSRCPNFPFSEYYSTVKESIAPDAVVVPNIQVEDAKNFEKLSYKITEDNSQGNFYVDYRNPRRVSVRARKALDRDTMPSILQGMYTLTVTARNERCASSVNVKIMVEDENDNAPVFPKQEYVVEVKENTLKGHVVTQLVASDKDELDQGRMRYFIAGGTPNREFQIEENTGDLSVEVPPDREENPSFMLSILAVDSANNT</sequence>
<evidence type="ECO:0000256" key="7">
    <source>
        <dbReference type="ARBA" id="ARBA00023136"/>
    </source>
</evidence>
<feature type="non-terminal residue" evidence="11">
    <location>
        <position position="1"/>
    </location>
</feature>
<dbReference type="PROSITE" id="PS50268">
    <property type="entry name" value="CADHERIN_2"/>
    <property type="match status" value="2"/>
</dbReference>
<dbReference type="CDD" id="cd11304">
    <property type="entry name" value="Cadherin_repeat"/>
    <property type="match status" value="2"/>
</dbReference>
<gene>
    <name evidence="11" type="primary">LOC111084086</name>
</gene>
<dbReference type="PANTHER" id="PTHR24027:SF422">
    <property type="entry name" value="CADHERIN DOMAIN-CONTAINING PROTEIN"/>
    <property type="match status" value="1"/>
</dbReference>
<dbReference type="PANTHER" id="PTHR24027">
    <property type="entry name" value="CADHERIN-23"/>
    <property type="match status" value="1"/>
</dbReference>
<dbReference type="SMART" id="SM00112">
    <property type="entry name" value="CA"/>
    <property type="match status" value="2"/>
</dbReference>
<dbReference type="Gene3D" id="2.60.40.60">
    <property type="entry name" value="Cadherins"/>
    <property type="match status" value="2"/>
</dbReference>
<dbReference type="Proteomes" id="UP000694941">
    <property type="component" value="Unplaced"/>
</dbReference>
<evidence type="ECO:0000256" key="2">
    <source>
        <dbReference type="ARBA" id="ARBA00022692"/>
    </source>
</evidence>
<evidence type="ECO:0000256" key="5">
    <source>
        <dbReference type="ARBA" id="ARBA00022837"/>
    </source>
</evidence>
<dbReference type="SUPFAM" id="SSF49313">
    <property type="entry name" value="Cadherin-like"/>
    <property type="match status" value="2"/>
</dbReference>
<keyword evidence="4" id="KW-0677">Repeat</keyword>
<keyword evidence="6" id="KW-1133">Transmembrane helix</keyword>
<evidence type="ECO:0000256" key="1">
    <source>
        <dbReference type="ARBA" id="ARBA00004167"/>
    </source>
</evidence>
<reference evidence="11" key="1">
    <citation type="submission" date="2025-08" db="UniProtKB">
        <authorList>
            <consortium name="RefSeq"/>
        </authorList>
    </citation>
    <scope>IDENTIFICATION</scope>
    <source>
        <tissue evidence="11">Muscle</tissue>
    </source>
</reference>
<dbReference type="PROSITE" id="PS00232">
    <property type="entry name" value="CADHERIN_1"/>
    <property type="match status" value="1"/>
</dbReference>
<evidence type="ECO:0000313" key="10">
    <source>
        <dbReference type="Proteomes" id="UP000694941"/>
    </source>
</evidence>
<dbReference type="InterPro" id="IPR039808">
    <property type="entry name" value="Cadherin"/>
</dbReference>
<feature type="domain" description="Cadherin" evidence="9">
    <location>
        <begin position="16"/>
        <end position="124"/>
    </location>
</feature>
<proteinExistence type="predicted"/>
<dbReference type="PRINTS" id="PR00205">
    <property type="entry name" value="CADHERIN"/>
</dbReference>
<accession>A0ABM1RYY1</accession>
<keyword evidence="5 8" id="KW-0106">Calcium</keyword>
<keyword evidence="3" id="KW-0732">Signal</keyword>